<protein>
    <submittedName>
        <fullName evidence="2">Uncharacterized protein</fullName>
    </submittedName>
</protein>
<feature type="non-terminal residue" evidence="2">
    <location>
        <position position="1"/>
    </location>
</feature>
<sequence length="100" mass="10692">AARQVATWEQGAPSAPPWMPFGDPLAQVGAGVFVRLVLDMVGWPEGAQAPWKRLLHLRRLAARRMALPPGWLSDDAAARSAPMLLLAVAGVAVALLCWLS</sequence>
<keyword evidence="1" id="KW-0472">Membrane</keyword>
<evidence type="ECO:0000313" key="2">
    <source>
        <dbReference type="EMBL" id="PYD46316.1"/>
    </source>
</evidence>
<proteinExistence type="predicted"/>
<name>A0ABX5P2H3_9PROT</name>
<keyword evidence="3" id="KW-1185">Reference proteome</keyword>
<evidence type="ECO:0000256" key="1">
    <source>
        <dbReference type="SAM" id="Phobius"/>
    </source>
</evidence>
<accession>A0ABX5P2H3</accession>
<keyword evidence="1" id="KW-1133">Transmembrane helix</keyword>
<dbReference type="Proteomes" id="UP000248116">
    <property type="component" value="Unassembled WGS sequence"/>
</dbReference>
<organism evidence="2 3">
    <name type="scientific">Novacetimonas pomaceti</name>
    <dbReference type="NCBI Taxonomy" id="2021998"/>
    <lineage>
        <taxon>Bacteria</taxon>
        <taxon>Pseudomonadati</taxon>
        <taxon>Pseudomonadota</taxon>
        <taxon>Alphaproteobacteria</taxon>
        <taxon>Acetobacterales</taxon>
        <taxon>Acetobacteraceae</taxon>
        <taxon>Novacetimonas</taxon>
    </lineage>
</organism>
<feature type="transmembrane region" description="Helical" evidence="1">
    <location>
        <begin position="81"/>
        <end position="99"/>
    </location>
</feature>
<reference evidence="2 3" key="1">
    <citation type="submission" date="2018-02" db="EMBL/GenBank/DDBJ databases">
        <authorList>
            <person name="Skraban J."/>
            <person name="Trcek J."/>
        </authorList>
    </citation>
    <scope>NUCLEOTIDE SEQUENCE [LARGE SCALE GENOMIC DNA]</scope>
    <source>
        <strain evidence="2 3">AV446</strain>
    </source>
</reference>
<gene>
    <name evidence="2" type="ORF">C3920_16015</name>
</gene>
<dbReference type="EMBL" id="PRCW01000166">
    <property type="protein sequence ID" value="PYD46316.1"/>
    <property type="molecule type" value="Genomic_DNA"/>
</dbReference>
<keyword evidence="1" id="KW-0812">Transmembrane</keyword>
<evidence type="ECO:0000313" key="3">
    <source>
        <dbReference type="Proteomes" id="UP000248116"/>
    </source>
</evidence>
<comment type="caution">
    <text evidence="2">The sequence shown here is derived from an EMBL/GenBank/DDBJ whole genome shotgun (WGS) entry which is preliminary data.</text>
</comment>